<dbReference type="Proteomes" id="UP000836788">
    <property type="component" value="Chromosome 23"/>
</dbReference>
<accession>A0A8J9TRG8</accession>
<dbReference type="Gene3D" id="3.30.428.40">
    <property type="entry name" value="Protein of unknown function DUF3067"/>
    <property type="match status" value="1"/>
</dbReference>
<gene>
    <name evidence="1" type="ORF">PTTT1_LOCUS33387</name>
</gene>
<dbReference type="Pfam" id="PF11267">
    <property type="entry name" value="DUF3067"/>
    <property type="match status" value="1"/>
</dbReference>
<dbReference type="PANTHER" id="PTHR35126">
    <property type="entry name" value="SLR0598 PROTEIN"/>
    <property type="match status" value="1"/>
</dbReference>
<protein>
    <submittedName>
        <fullName evidence="1">Uncharacterized protein</fullName>
    </submittedName>
</protein>
<organism evidence="1">
    <name type="scientific">Phaeodactylum tricornutum</name>
    <name type="common">Diatom</name>
    <dbReference type="NCBI Taxonomy" id="2850"/>
    <lineage>
        <taxon>Eukaryota</taxon>
        <taxon>Sar</taxon>
        <taxon>Stramenopiles</taxon>
        <taxon>Ochrophyta</taxon>
        <taxon>Bacillariophyta</taxon>
        <taxon>Bacillariophyceae</taxon>
        <taxon>Bacillariophycidae</taxon>
        <taxon>Naviculales</taxon>
        <taxon>Phaeodactylaceae</taxon>
        <taxon>Phaeodactylum</taxon>
    </lineage>
</organism>
<evidence type="ECO:0000313" key="1">
    <source>
        <dbReference type="EMBL" id="CAG9286766.1"/>
    </source>
</evidence>
<dbReference type="PANTHER" id="PTHR35126:SF1">
    <property type="entry name" value="DUF3067 DOMAIN-CONTAINING PROTEIN"/>
    <property type="match status" value="1"/>
</dbReference>
<proteinExistence type="predicted"/>
<dbReference type="EMBL" id="OU594964">
    <property type="protein sequence ID" value="CAG9286766.1"/>
    <property type="molecule type" value="Genomic_DNA"/>
</dbReference>
<dbReference type="InterPro" id="IPR021420">
    <property type="entry name" value="DUF3067"/>
</dbReference>
<name>A0A8J9TRG8_PHATR</name>
<dbReference type="AlphaFoldDB" id="A0A8J9TRG8"/>
<reference evidence="1" key="1">
    <citation type="submission" date="2022-02" db="EMBL/GenBank/DDBJ databases">
        <authorList>
            <person name="Giguere J D."/>
        </authorList>
    </citation>
    <scope>NUCLEOTIDE SEQUENCE</scope>
    <source>
        <strain evidence="1">CCAP 1055/1</strain>
    </source>
</reference>
<sequence>MEDQNNDDDEEFSLKAFRKAKAKKKAPTEEPVVEDFDGYGLRDAILEKWGECYDVDFQRVDALGFRNVYLNVMPFKLGRRPFRHETELDYLCHLQAVVEILVKYGQLDYVLYQIADSDKKPIAGQNPIVAVPIRLDLTKDQVETILRTT</sequence>